<keyword evidence="2" id="KW-0175">Coiled coil</keyword>
<dbReference type="AlphaFoldDB" id="A0A0D6AYQ4"/>
<dbReference type="SUPFAM" id="SSF57997">
    <property type="entry name" value="Tropomyosin"/>
    <property type="match status" value="1"/>
</dbReference>
<dbReference type="PANTHER" id="PTHR30329">
    <property type="entry name" value="STATOR ELEMENT OF FLAGELLAR MOTOR COMPLEX"/>
    <property type="match status" value="1"/>
</dbReference>
<dbReference type="Pfam" id="PF00691">
    <property type="entry name" value="OmpA"/>
    <property type="match status" value="1"/>
</dbReference>
<feature type="transmembrane region" description="Helical" evidence="3">
    <location>
        <begin position="20"/>
        <end position="40"/>
    </location>
</feature>
<evidence type="ECO:0000256" key="3">
    <source>
        <dbReference type="SAM" id="Phobius"/>
    </source>
</evidence>
<evidence type="ECO:0000256" key="1">
    <source>
        <dbReference type="PROSITE-ProRule" id="PRU00473"/>
    </source>
</evidence>
<reference evidence="5 6" key="1">
    <citation type="submission" date="2015-02" db="EMBL/GenBank/DDBJ databases">
        <title>Genome sequene of Rhodovulum sulfidophilum DSM 2351.</title>
        <authorList>
            <person name="Nagao N."/>
        </authorList>
    </citation>
    <scope>NUCLEOTIDE SEQUENCE [LARGE SCALE GENOMIC DNA]</scope>
    <source>
        <strain evidence="5 6">DSM 2351</strain>
    </source>
</reference>
<dbReference type="InterPro" id="IPR006665">
    <property type="entry name" value="OmpA-like"/>
</dbReference>
<dbReference type="SUPFAM" id="SSF103088">
    <property type="entry name" value="OmpA-like"/>
    <property type="match status" value="1"/>
</dbReference>
<evidence type="ECO:0000259" key="4">
    <source>
        <dbReference type="PROSITE" id="PS51123"/>
    </source>
</evidence>
<keyword evidence="3" id="KW-0812">Transmembrane</keyword>
<dbReference type="PROSITE" id="PS51123">
    <property type="entry name" value="OMPA_2"/>
    <property type="match status" value="1"/>
</dbReference>
<feature type="coiled-coil region" evidence="2">
    <location>
        <begin position="118"/>
        <end position="408"/>
    </location>
</feature>
<organism evidence="5 6">
    <name type="scientific">Rhodovulum sulfidophilum</name>
    <name type="common">Rhodobacter sulfidophilus</name>
    <dbReference type="NCBI Taxonomy" id="35806"/>
    <lineage>
        <taxon>Bacteria</taxon>
        <taxon>Pseudomonadati</taxon>
        <taxon>Pseudomonadota</taxon>
        <taxon>Alphaproteobacteria</taxon>
        <taxon>Rhodobacterales</taxon>
        <taxon>Paracoccaceae</taxon>
        <taxon>Rhodovulum</taxon>
    </lineage>
</organism>
<keyword evidence="3" id="KW-1133">Transmembrane helix</keyword>
<dbReference type="KEGG" id="rsu:NHU_00403"/>
<feature type="coiled-coil region" evidence="2">
    <location>
        <begin position="41"/>
        <end position="68"/>
    </location>
</feature>
<name>A0A0D6AYQ4_RHOSU</name>
<dbReference type="eggNOG" id="COG1360">
    <property type="taxonomic scope" value="Bacteria"/>
</dbReference>
<dbReference type="GO" id="GO:0016020">
    <property type="term" value="C:membrane"/>
    <property type="evidence" value="ECO:0007669"/>
    <property type="project" value="UniProtKB-UniRule"/>
</dbReference>
<feature type="domain" description="OmpA-like" evidence="4">
    <location>
        <begin position="426"/>
        <end position="554"/>
    </location>
</feature>
<sequence>MALTRRSGGRFQAMIWPGFVDAMTALLLVLMFVLSIFMLVQEMLRETITGQESELTELNTELAALADALGMERRRASGLEEQVGELGAALTTARSDAEAQAALIASLTDRLSTREADLAAAETRIGDIEDRVARLVTERDAARARGETLEGELAELEGSRDRLEAALASTRQEVDARAEAARLAAARREALEALVADLRARNTEAEAARTTLEGQVESAEAALSQAEKDRLAEAAAAAALRDKLAGSEDELSAMSLALEQARQRAEDTLTLLAAAEKAREQAATEAEGALSEADRRAALLAVANERLETEEAKSAESQRKVALLNRQMAALRGQLGELQGLLDDARERDAAARVQIETLGSKLNAALARVASEQRERAKLEEAARRKAEEEAARLEAEKKTLEGYRSEFFGRMRALLAGREGVRIVGDRFVFSSEVLFETGKADLSGDGEAQIANVVAILRGVADEIPPDIDWILRIDGHTDDVPLARGADFADNWELSQARALSVVRYMIDDLGFPPDRLAAAGFGQYQPVAAGKSPEARAQNRRIELKLTER</sequence>
<dbReference type="PANTHER" id="PTHR30329:SF21">
    <property type="entry name" value="LIPOPROTEIN YIAD-RELATED"/>
    <property type="match status" value="1"/>
</dbReference>
<evidence type="ECO:0000313" key="5">
    <source>
        <dbReference type="EMBL" id="BAQ67574.1"/>
    </source>
</evidence>
<dbReference type="InterPro" id="IPR050330">
    <property type="entry name" value="Bact_OuterMem_StrucFunc"/>
</dbReference>
<protein>
    <recommendedName>
        <fullName evidence="4">OmpA-like domain-containing protein</fullName>
    </recommendedName>
</protein>
<dbReference type="CDD" id="cd07185">
    <property type="entry name" value="OmpA_C-like"/>
    <property type="match status" value="1"/>
</dbReference>
<accession>A0A0D6AYQ4</accession>
<dbReference type="NCBIfam" id="NF006542">
    <property type="entry name" value="PRK09039.1-1"/>
    <property type="match status" value="2"/>
</dbReference>
<dbReference type="PATRIC" id="fig|35806.4.peg.412"/>
<dbReference type="Proteomes" id="UP000064912">
    <property type="component" value="Chromosome"/>
</dbReference>
<proteinExistence type="predicted"/>
<dbReference type="EMBL" id="AP014800">
    <property type="protein sequence ID" value="BAQ67574.1"/>
    <property type="molecule type" value="Genomic_DNA"/>
</dbReference>
<gene>
    <name evidence="5" type="ORF">NHU_00403</name>
</gene>
<dbReference type="Gene3D" id="3.30.1330.60">
    <property type="entry name" value="OmpA-like domain"/>
    <property type="match status" value="1"/>
</dbReference>
<keyword evidence="1 3" id="KW-0472">Membrane</keyword>
<evidence type="ECO:0000313" key="6">
    <source>
        <dbReference type="Proteomes" id="UP000064912"/>
    </source>
</evidence>
<dbReference type="Gene3D" id="1.10.287.1490">
    <property type="match status" value="1"/>
</dbReference>
<evidence type="ECO:0000256" key="2">
    <source>
        <dbReference type="SAM" id="Coils"/>
    </source>
</evidence>
<dbReference type="InterPro" id="IPR036737">
    <property type="entry name" value="OmpA-like_sf"/>
</dbReference>